<dbReference type="EMBL" id="LT670849">
    <property type="protein sequence ID" value="SHN81557.1"/>
    <property type="molecule type" value="Genomic_DNA"/>
</dbReference>
<evidence type="ECO:0000313" key="2">
    <source>
        <dbReference type="Proteomes" id="UP000184096"/>
    </source>
</evidence>
<protein>
    <submittedName>
        <fullName evidence="1">Uncharacterized protein</fullName>
    </submittedName>
</protein>
<name>A0A1M7UFD3_9BRAD</name>
<keyword evidence="2" id="KW-1185">Reference proteome</keyword>
<dbReference type="AlphaFoldDB" id="A0A1M7UFD3"/>
<reference evidence="2" key="1">
    <citation type="submission" date="2016-11" db="EMBL/GenBank/DDBJ databases">
        <authorList>
            <person name="Varghese N."/>
            <person name="Submissions S."/>
        </authorList>
    </citation>
    <scope>NUCLEOTIDE SEQUENCE [LARGE SCALE GENOMIC DNA]</scope>
    <source>
        <strain evidence="2">GAS401</strain>
    </source>
</reference>
<evidence type="ECO:0000313" key="1">
    <source>
        <dbReference type="EMBL" id="SHN81557.1"/>
    </source>
</evidence>
<dbReference type="Proteomes" id="UP000184096">
    <property type="component" value="Chromosome I"/>
</dbReference>
<accession>A0A1M7UFD3</accession>
<organism evidence="1 2">
    <name type="scientific">Bradyrhizobium erythrophlei</name>
    <dbReference type="NCBI Taxonomy" id="1437360"/>
    <lineage>
        <taxon>Bacteria</taxon>
        <taxon>Pseudomonadati</taxon>
        <taxon>Pseudomonadota</taxon>
        <taxon>Alphaproteobacteria</taxon>
        <taxon>Hyphomicrobiales</taxon>
        <taxon>Nitrobacteraceae</taxon>
        <taxon>Bradyrhizobium</taxon>
    </lineage>
</organism>
<proteinExistence type="predicted"/>
<sequence length="81" mass="8978">MVLLAMRSIVQNATFSWRRSLTALQGQGLLGRAWLLTMRVLIFSAHSDLILRRREHPSRPSYGEAVANGARSISAVSKDGK</sequence>
<gene>
    <name evidence="1" type="ORF">SAMN05444170_4766</name>
</gene>